<evidence type="ECO:0000256" key="1">
    <source>
        <dbReference type="SAM" id="Phobius"/>
    </source>
</evidence>
<protein>
    <submittedName>
        <fullName evidence="2">Uncharacterized protein</fullName>
    </submittedName>
</protein>
<sequence length="173" mass="19582">MTHDDHPSTLTPQLDLRSDGALSFVATIYFAEALGNPLWYGRSTADRRAMDDEALLLLSDLLSLPFEGDSLPRMLLAKGAAMPPSSHARLNALMAALMIATQRGFDALRDEAAALVTRDTWEQIDAWGWYESCRTYRIPVTFTIRRWRPSPWWRFWGRGERYVETMPACDSGA</sequence>
<gene>
    <name evidence="2" type="ORF">QQX04_03780</name>
</gene>
<keyword evidence="1" id="KW-0472">Membrane</keyword>
<proteinExistence type="predicted"/>
<evidence type="ECO:0000313" key="2">
    <source>
        <dbReference type="EMBL" id="MDN4472112.1"/>
    </source>
</evidence>
<dbReference type="RefSeq" id="WP_301126421.1">
    <property type="nucleotide sequence ID" value="NZ_JAUHPV010000002.1"/>
</dbReference>
<organism evidence="2 3">
    <name type="scientific">Demequina zhanjiangensis</name>
    <dbReference type="NCBI Taxonomy" id="3051659"/>
    <lineage>
        <taxon>Bacteria</taxon>
        <taxon>Bacillati</taxon>
        <taxon>Actinomycetota</taxon>
        <taxon>Actinomycetes</taxon>
        <taxon>Micrococcales</taxon>
        <taxon>Demequinaceae</taxon>
        <taxon>Demequina</taxon>
    </lineage>
</organism>
<dbReference type="EMBL" id="JAUHPV010000002">
    <property type="protein sequence ID" value="MDN4472112.1"/>
    <property type="molecule type" value="Genomic_DNA"/>
</dbReference>
<keyword evidence="3" id="KW-1185">Reference proteome</keyword>
<dbReference type="Proteomes" id="UP001172738">
    <property type="component" value="Unassembled WGS sequence"/>
</dbReference>
<keyword evidence="1" id="KW-0812">Transmembrane</keyword>
<keyword evidence="1" id="KW-1133">Transmembrane helix</keyword>
<reference evidence="2" key="1">
    <citation type="submission" date="2023-06" db="EMBL/GenBank/DDBJ databases">
        <title>SYSU T00b26.</title>
        <authorList>
            <person name="Gao L."/>
            <person name="Fang B.-Z."/>
            <person name="Li W.-J."/>
        </authorList>
    </citation>
    <scope>NUCLEOTIDE SEQUENCE</scope>
    <source>
        <strain evidence="2">SYSU T00b26</strain>
    </source>
</reference>
<feature type="transmembrane region" description="Helical" evidence="1">
    <location>
        <begin position="20"/>
        <end position="40"/>
    </location>
</feature>
<name>A0ABT8FZ39_9MICO</name>
<evidence type="ECO:0000313" key="3">
    <source>
        <dbReference type="Proteomes" id="UP001172738"/>
    </source>
</evidence>
<comment type="caution">
    <text evidence="2">The sequence shown here is derived from an EMBL/GenBank/DDBJ whole genome shotgun (WGS) entry which is preliminary data.</text>
</comment>
<accession>A0ABT8FZ39</accession>